<evidence type="ECO:0000313" key="5">
    <source>
        <dbReference type="EMBL" id="KAG0265940.1"/>
    </source>
</evidence>
<dbReference type="PROSITE" id="PS50294">
    <property type="entry name" value="WD_REPEATS_REGION"/>
    <property type="match status" value="1"/>
</dbReference>
<feature type="compositionally biased region" description="Basic and acidic residues" evidence="4">
    <location>
        <begin position="290"/>
        <end position="304"/>
    </location>
</feature>
<name>A0A9P6QEA1_9FUNG</name>
<proteinExistence type="predicted"/>
<accession>A0A9P6QEA1</accession>
<evidence type="ECO:0000256" key="2">
    <source>
        <dbReference type="ARBA" id="ARBA00022737"/>
    </source>
</evidence>
<sequence>MAINEAQDYLVSSSTDGTVRVWTFVYDLAVEERKALPPKERDCPLRCMHVLRHESGWVHDVVIQGTTIISGGGDYAFRVWDARTGEQLYNLTGLYRRHSLGVQALAVQGSFIATGSPLDRYYVWQAATASDGPTAGGLIGPCKLLHVLDEALPSWEHHQFEHVESQYYRTRVLITPTVYITNSKRTGMLCIWSRATGRMLHRIWVAGVVAGEHPRIEAQVSKQDHHIPPPSPPHHYHDSTTSANVVRENGNAHVATRSQDKIEDAAKEITGGITGNVFIDSEAPHPLYNPKEDSIEGGEHADHSPADEVMSDRIHDFVTDVTGEFLMVTMTTGRMVLFRFGASPTDRPVRLLRPRMSHTTKNESVDEAAAAAGGGWILSTNAQGELVVDRA</sequence>
<dbReference type="Proteomes" id="UP000807716">
    <property type="component" value="Unassembled WGS sequence"/>
</dbReference>
<dbReference type="SUPFAM" id="SSF50978">
    <property type="entry name" value="WD40 repeat-like"/>
    <property type="match status" value="1"/>
</dbReference>
<dbReference type="Gene3D" id="2.130.10.10">
    <property type="entry name" value="YVTN repeat-like/Quinoprotein amine dehydrogenase"/>
    <property type="match status" value="1"/>
</dbReference>
<evidence type="ECO:0000313" key="6">
    <source>
        <dbReference type="Proteomes" id="UP000807716"/>
    </source>
</evidence>
<reference evidence="5" key="1">
    <citation type="journal article" date="2020" name="Fungal Divers.">
        <title>Resolving the Mortierellaceae phylogeny through synthesis of multi-gene phylogenetics and phylogenomics.</title>
        <authorList>
            <person name="Vandepol N."/>
            <person name="Liber J."/>
            <person name="Desiro A."/>
            <person name="Na H."/>
            <person name="Kennedy M."/>
            <person name="Barry K."/>
            <person name="Grigoriev I.V."/>
            <person name="Miller A.N."/>
            <person name="O'Donnell K."/>
            <person name="Stajich J.E."/>
            <person name="Bonito G."/>
        </authorList>
    </citation>
    <scope>NUCLEOTIDE SEQUENCE</scope>
    <source>
        <strain evidence="5">BC1065</strain>
    </source>
</reference>
<protein>
    <submittedName>
        <fullName evidence="5">Uncharacterized protein</fullName>
    </submittedName>
</protein>
<evidence type="ECO:0000256" key="1">
    <source>
        <dbReference type="ARBA" id="ARBA00022574"/>
    </source>
</evidence>
<dbReference type="InterPro" id="IPR015943">
    <property type="entry name" value="WD40/YVTN_repeat-like_dom_sf"/>
</dbReference>
<dbReference type="Pfam" id="PF00400">
    <property type="entry name" value="WD40"/>
    <property type="match status" value="1"/>
</dbReference>
<gene>
    <name evidence="5" type="ORF">DFQ27_000248</name>
</gene>
<dbReference type="InterPro" id="IPR036322">
    <property type="entry name" value="WD40_repeat_dom_sf"/>
</dbReference>
<keyword evidence="6" id="KW-1185">Reference proteome</keyword>
<feature type="region of interest" description="Disordered" evidence="4">
    <location>
        <begin position="281"/>
        <end position="304"/>
    </location>
</feature>
<dbReference type="PROSITE" id="PS50082">
    <property type="entry name" value="WD_REPEATS_2"/>
    <property type="match status" value="2"/>
</dbReference>
<dbReference type="OrthoDB" id="1932312at2759"/>
<comment type="caution">
    <text evidence="5">The sequence shown here is derived from an EMBL/GenBank/DDBJ whole genome shotgun (WGS) entry which is preliminary data.</text>
</comment>
<dbReference type="PANTHER" id="PTHR19848">
    <property type="entry name" value="WD40 REPEAT PROTEIN"/>
    <property type="match status" value="1"/>
</dbReference>
<evidence type="ECO:0000256" key="4">
    <source>
        <dbReference type="SAM" id="MobiDB-lite"/>
    </source>
</evidence>
<feature type="repeat" description="WD" evidence="3">
    <location>
        <begin position="65"/>
        <end position="90"/>
    </location>
</feature>
<evidence type="ECO:0000256" key="3">
    <source>
        <dbReference type="PROSITE-ProRule" id="PRU00221"/>
    </source>
</evidence>
<keyword evidence="1 3" id="KW-0853">WD repeat</keyword>
<keyword evidence="2" id="KW-0677">Repeat</keyword>
<dbReference type="PANTHER" id="PTHR19848:SF8">
    <property type="entry name" value="F-BOX AND WD REPEAT DOMAIN CONTAINING 7"/>
    <property type="match status" value="1"/>
</dbReference>
<dbReference type="EMBL" id="JAAAJB010000104">
    <property type="protein sequence ID" value="KAG0265940.1"/>
    <property type="molecule type" value="Genomic_DNA"/>
</dbReference>
<dbReference type="AlphaFoldDB" id="A0A9P6QEA1"/>
<organism evidence="5 6">
    <name type="scientific">Actinomortierella ambigua</name>
    <dbReference type="NCBI Taxonomy" id="1343610"/>
    <lineage>
        <taxon>Eukaryota</taxon>
        <taxon>Fungi</taxon>
        <taxon>Fungi incertae sedis</taxon>
        <taxon>Mucoromycota</taxon>
        <taxon>Mortierellomycotina</taxon>
        <taxon>Mortierellomycetes</taxon>
        <taxon>Mortierellales</taxon>
        <taxon>Mortierellaceae</taxon>
        <taxon>Actinomortierella</taxon>
    </lineage>
</organism>
<feature type="repeat" description="WD" evidence="3">
    <location>
        <begin position="1"/>
        <end position="22"/>
    </location>
</feature>
<dbReference type="InterPro" id="IPR001680">
    <property type="entry name" value="WD40_rpt"/>
</dbReference>